<keyword evidence="4" id="KW-1185">Reference proteome</keyword>
<dbReference type="GO" id="GO:0030288">
    <property type="term" value="C:outer membrane-bounded periplasmic space"/>
    <property type="evidence" value="ECO:0007669"/>
    <property type="project" value="TreeGrafter"/>
</dbReference>
<dbReference type="PANTHER" id="PTHR30006:SF25">
    <property type="entry name" value="PHOSPHOGLYCERATE TRANSPORT REGULATORY PROTEIN PGTC"/>
    <property type="match status" value="1"/>
</dbReference>
<protein>
    <submittedName>
        <fullName evidence="3">Bacterial extracellular solute-binding protein</fullName>
    </submittedName>
</protein>
<feature type="signal peptide" evidence="2">
    <location>
        <begin position="1"/>
        <end position="25"/>
    </location>
</feature>
<proteinExistence type="predicted"/>
<comment type="caution">
    <text evidence="3">The sequence shown here is derived from an EMBL/GenBank/DDBJ whole genome shotgun (WGS) entry which is preliminary data.</text>
</comment>
<dbReference type="Proteomes" id="UP000094622">
    <property type="component" value="Unassembled WGS sequence"/>
</dbReference>
<dbReference type="AlphaFoldDB" id="A0A1E3GWT7"/>
<name>A0A1E3GWT7_9HYPH</name>
<evidence type="ECO:0000313" key="3">
    <source>
        <dbReference type="EMBL" id="ODN68510.1"/>
    </source>
</evidence>
<evidence type="ECO:0000313" key="4">
    <source>
        <dbReference type="Proteomes" id="UP000094622"/>
    </source>
</evidence>
<dbReference type="Gene3D" id="3.40.190.10">
    <property type="entry name" value="Periplasmic binding protein-like II"/>
    <property type="match status" value="2"/>
</dbReference>
<dbReference type="RefSeq" id="WP_069308333.1">
    <property type="nucleotide sequence ID" value="NZ_MCRJ01000168.1"/>
</dbReference>
<evidence type="ECO:0000256" key="1">
    <source>
        <dbReference type="ARBA" id="ARBA00022729"/>
    </source>
</evidence>
<dbReference type="PANTHER" id="PTHR30006">
    <property type="entry name" value="THIAMINE-BINDING PERIPLASMIC PROTEIN-RELATED"/>
    <property type="match status" value="1"/>
</dbReference>
<dbReference type="Pfam" id="PF13531">
    <property type="entry name" value="SBP_bac_11"/>
    <property type="match status" value="1"/>
</dbReference>
<dbReference type="SUPFAM" id="SSF53850">
    <property type="entry name" value="Periplasmic binding protein-like II"/>
    <property type="match status" value="1"/>
</dbReference>
<reference evidence="3 4" key="1">
    <citation type="submission" date="2016-07" db="EMBL/GenBank/DDBJ databases">
        <title>Draft Genome Sequence of Methylobrevis pamukkalensis PK2.</title>
        <authorList>
            <person name="Vasilenko O.V."/>
            <person name="Doronina N.V."/>
            <person name="Shmareva M.N."/>
            <person name="Tarlachkov S.V."/>
            <person name="Mustakhimov I."/>
            <person name="Trotsenko Y.A."/>
        </authorList>
    </citation>
    <scope>NUCLEOTIDE SEQUENCE [LARGE SCALE GENOMIC DNA]</scope>
    <source>
        <strain evidence="3 4">PK2</strain>
    </source>
</reference>
<accession>A0A1E3GWT7</accession>
<sequence>MRIRRLALVACAMLAVAMLPRPLAAADLVIAGSTDRAAMQPLLDAFARLRPDLEVDYLERETVALYEGVRGGGLSPAPDLVISSAADLQVRLVNDGFTRRHVSQATERMPGWARWRSEAFGFTIEPLVFVVNPALLPPEHRPQSRNELARLVRAGGVDGPRVATYDVGQSGIGYLAASFDAVTMSDYWPFVETISGSGLLTACCTADVLDMVAEGRALVGYNVLGSYARARAKADDRVVVVMPEDFTVVIARVAVILRKAAHPDAAGAFLDFLLSPDGQRVLGDDALLPEGGTKMTGAVRGPIRTIALNAALLAVTDPMRRRQFIDLWRGVTTNVP</sequence>
<dbReference type="EMBL" id="MCRJ01000168">
    <property type="protein sequence ID" value="ODN68510.1"/>
    <property type="molecule type" value="Genomic_DNA"/>
</dbReference>
<keyword evidence="1 2" id="KW-0732">Signal</keyword>
<evidence type="ECO:0000256" key="2">
    <source>
        <dbReference type="SAM" id="SignalP"/>
    </source>
</evidence>
<feature type="chain" id="PRO_5009128824" evidence="2">
    <location>
        <begin position="26"/>
        <end position="336"/>
    </location>
</feature>
<organism evidence="3 4">
    <name type="scientific">Methylobrevis pamukkalensis</name>
    <dbReference type="NCBI Taxonomy" id="1439726"/>
    <lineage>
        <taxon>Bacteria</taxon>
        <taxon>Pseudomonadati</taxon>
        <taxon>Pseudomonadota</taxon>
        <taxon>Alphaproteobacteria</taxon>
        <taxon>Hyphomicrobiales</taxon>
        <taxon>Pleomorphomonadaceae</taxon>
        <taxon>Methylobrevis</taxon>
    </lineage>
</organism>
<gene>
    <name evidence="3" type="ORF">A6302_04199</name>
</gene>